<dbReference type="Proteomes" id="UP000479692">
    <property type="component" value="Unassembled WGS sequence"/>
</dbReference>
<evidence type="ECO:0000313" key="1">
    <source>
        <dbReference type="EMBL" id="MUV14938.1"/>
    </source>
</evidence>
<accession>A0A7C9HW41</accession>
<keyword evidence="2" id="KW-1185">Reference proteome</keyword>
<proteinExistence type="predicted"/>
<gene>
    <name evidence="1" type="ORF">GN331_12060</name>
</gene>
<protein>
    <submittedName>
        <fullName evidence="1">Uncharacterized protein</fullName>
    </submittedName>
</protein>
<name>A0A7C9HW41_9GAMM</name>
<organism evidence="1 2">
    <name type="scientific">Noviluteimonas gilva</name>
    <dbReference type="NCBI Taxonomy" id="2682097"/>
    <lineage>
        <taxon>Bacteria</taxon>
        <taxon>Pseudomonadati</taxon>
        <taxon>Pseudomonadota</taxon>
        <taxon>Gammaproteobacteria</taxon>
        <taxon>Lysobacterales</taxon>
        <taxon>Lysobacteraceae</taxon>
        <taxon>Noviluteimonas</taxon>
    </lineage>
</organism>
<sequence length="120" mass="13366">MVENIDGAFAELSRWLQYDAARTRRIVAAFHRVTVRDLLAMEHAAARGEWGEVRWRADRISMGCLHVGEGHAAACLEPLLEAQFGFSLKTLYFASYAPRRGSLLRLVERAASVAMGEAFA</sequence>
<dbReference type="EMBL" id="WOXT01000003">
    <property type="protein sequence ID" value="MUV14938.1"/>
    <property type="molecule type" value="Genomic_DNA"/>
</dbReference>
<dbReference type="AlphaFoldDB" id="A0A7C9HW41"/>
<evidence type="ECO:0000313" key="2">
    <source>
        <dbReference type="Proteomes" id="UP000479692"/>
    </source>
</evidence>
<reference evidence="1 2" key="1">
    <citation type="submission" date="2019-12" db="EMBL/GenBank/DDBJ databases">
        <authorList>
            <person name="Xu J."/>
        </authorList>
    </citation>
    <scope>NUCLEOTIDE SEQUENCE [LARGE SCALE GENOMIC DNA]</scope>
    <source>
        <strain evidence="1 2">HX-5-24</strain>
    </source>
</reference>
<comment type="caution">
    <text evidence="1">The sequence shown here is derived from an EMBL/GenBank/DDBJ whole genome shotgun (WGS) entry which is preliminary data.</text>
</comment>
<dbReference type="RefSeq" id="WP_156642427.1">
    <property type="nucleotide sequence ID" value="NZ_WOXT01000003.1"/>
</dbReference>